<feature type="chain" id="PRO_5015589449" description="SusE outer membrane protein domain-containing protein" evidence="1">
    <location>
        <begin position="22"/>
        <end position="396"/>
    </location>
</feature>
<dbReference type="EMBL" id="QEAS01000006">
    <property type="protein sequence ID" value="PWG80932.1"/>
    <property type="molecule type" value="Genomic_DNA"/>
</dbReference>
<evidence type="ECO:0000313" key="4">
    <source>
        <dbReference type="Proteomes" id="UP000245647"/>
    </source>
</evidence>
<dbReference type="RefSeq" id="WP_109415316.1">
    <property type="nucleotide sequence ID" value="NZ_QEAS01000006.1"/>
</dbReference>
<feature type="domain" description="SusE outer membrane protein" evidence="2">
    <location>
        <begin position="29"/>
        <end position="133"/>
    </location>
</feature>
<name>A0A2U2PI45_9SPHI</name>
<evidence type="ECO:0000256" key="1">
    <source>
        <dbReference type="SAM" id="SignalP"/>
    </source>
</evidence>
<reference evidence="3 4" key="1">
    <citation type="submission" date="2018-04" db="EMBL/GenBank/DDBJ databases">
        <title>Pedobacter chongqingensis sp. nov., isolated from a rottenly hemp rope.</title>
        <authorList>
            <person name="Cai Y."/>
        </authorList>
    </citation>
    <scope>NUCLEOTIDE SEQUENCE [LARGE SCALE GENOMIC DNA]</scope>
    <source>
        <strain evidence="3 4">FJ4-8</strain>
    </source>
</reference>
<evidence type="ECO:0000259" key="2">
    <source>
        <dbReference type="Pfam" id="PF14292"/>
    </source>
</evidence>
<comment type="caution">
    <text evidence="3">The sequence shown here is derived from an EMBL/GenBank/DDBJ whole genome shotgun (WGS) entry which is preliminary data.</text>
</comment>
<dbReference type="Proteomes" id="UP000245647">
    <property type="component" value="Unassembled WGS sequence"/>
</dbReference>
<proteinExistence type="predicted"/>
<accession>A0A2U2PI45</accession>
<sequence length="396" mass="44193">MKKIKFLYKIFPLLFSVVLLTACEQDVMDIKKVQERLELKASAESITLSEEHLTDDIVTFTWTEARQVSDDHLVSYTTKLDIVGNNFGSSTAIMNYEDEGVLSRSFTSEQLQNWANEKWGVPVNKPFTLEFRVVAQWEGGATFEAPEVRTVRVNVQPIKTVVFDADKVFLDGTAVPGMSPVEMSKTVENPNQYASLVNLEAGDLQIPVEFQGATNYIFAADGNQQLQDGATGIKMRETAFAWKIETPGQYRIVVNMQKATVAIYSPETDLKPAVVEWPLSGVTQTTTVNNLWEYGEPTGWAWRTGNWKQSLADPQVFIYSGPALSGRTKFGVQPNNQTYVYTGNNTATNTPVTLGTVYNLFSGYTTNERNAYFSIPAGTNFIILDIRNMTMVASKK</sequence>
<keyword evidence="4" id="KW-1185">Reference proteome</keyword>
<dbReference type="AlphaFoldDB" id="A0A2U2PI45"/>
<gene>
    <name evidence="3" type="ORF">DDR33_08280</name>
</gene>
<evidence type="ECO:0000313" key="3">
    <source>
        <dbReference type="EMBL" id="PWG80932.1"/>
    </source>
</evidence>
<dbReference type="Pfam" id="PF14292">
    <property type="entry name" value="SusE"/>
    <property type="match status" value="1"/>
</dbReference>
<organism evidence="3 4">
    <name type="scientific">Pararcticibacter amylolyticus</name>
    <dbReference type="NCBI Taxonomy" id="2173175"/>
    <lineage>
        <taxon>Bacteria</taxon>
        <taxon>Pseudomonadati</taxon>
        <taxon>Bacteroidota</taxon>
        <taxon>Sphingobacteriia</taxon>
        <taxon>Sphingobacteriales</taxon>
        <taxon>Sphingobacteriaceae</taxon>
        <taxon>Pararcticibacter</taxon>
    </lineage>
</organism>
<protein>
    <recommendedName>
        <fullName evidence="2">SusE outer membrane protein domain-containing protein</fullName>
    </recommendedName>
</protein>
<feature type="signal peptide" evidence="1">
    <location>
        <begin position="1"/>
        <end position="21"/>
    </location>
</feature>
<keyword evidence="1" id="KW-0732">Signal</keyword>
<dbReference type="InterPro" id="IPR025970">
    <property type="entry name" value="SusE"/>
</dbReference>
<dbReference type="PROSITE" id="PS51257">
    <property type="entry name" value="PROKAR_LIPOPROTEIN"/>
    <property type="match status" value="1"/>
</dbReference>